<dbReference type="AlphaFoldDB" id="A0A839T476"/>
<comment type="caution">
    <text evidence="2">The sequence shown here is derived from an EMBL/GenBank/DDBJ whole genome shotgun (WGS) entry which is preliminary data.</text>
</comment>
<proteinExistence type="predicted"/>
<name>A0A839T476_AZOMA</name>
<sequence>MMLSKIRQLEAFAKIGNIASLNVCLHAPITTPARQQVEQFIHHRFASHYQANVQHFMPVLLAMQNTEGEIQGAVGLRQANEPFFLERYLDKAIEQLIVNSCDLSMSRAQILKIGNFAAIGAASIPFLIIVLTELLAALNYRWVAFTGTPMLINSLAV</sequence>
<organism evidence="2 3">
    <name type="scientific">Azomonas macrocytogenes</name>
    <name type="common">Azotobacter macrocytogenes</name>
    <dbReference type="NCBI Taxonomy" id="69962"/>
    <lineage>
        <taxon>Bacteria</taxon>
        <taxon>Pseudomonadati</taxon>
        <taxon>Pseudomonadota</taxon>
        <taxon>Gammaproteobacteria</taxon>
        <taxon>Pseudomonadales</taxon>
        <taxon>Pseudomonadaceae</taxon>
        <taxon>Azomonas</taxon>
    </lineage>
</organism>
<gene>
    <name evidence="2" type="ORF">FHR87_001529</name>
</gene>
<accession>A0A839T476</accession>
<dbReference type="Pfam" id="PF12261">
    <property type="entry name" value="T_hemolysin"/>
    <property type="match status" value="1"/>
</dbReference>
<feature type="transmembrane region" description="Helical" evidence="1">
    <location>
        <begin position="113"/>
        <end position="138"/>
    </location>
</feature>
<keyword evidence="3" id="KW-1185">Reference proteome</keyword>
<dbReference type="EMBL" id="JACHXI010000005">
    <property type="protein sequence ID" value="MBB3103134.1"/>
    <property type="molecule type" value="Genomic_DNA"/>
</dbReference>
<evidence type="ECO:0000256" key="1">
    <source>
        <dbReference type="SAM" id="Phobius"/>
    </source>
</evidence>
<dbReference type="Proteomes" id="UP000549250">
    <property type="component" value="Unassembled WGS sequence"/>
</dbReference>
<protein>
    <submittedName>
        <fullName evidence="2">Uncharacterized protein</fullName>
    </submittedName>
</protein>
<keyword evidence="1" id="KW-1133">Transmembrane helix</keyword>
<reference evidence="2 3" key="1">
    <citation type="submission" date="2020-08" db="EMBL/GenBank/DDBJ databases">
        <title>Genomic Encyclopedia of Type Strains, Phase III (KMG-III): the genomes of soil and plant-associated and newly described type strains.</title>
        <authorList>
            <person name="Whitman W."/>
        </authorList>
    </citation>
    <scope>NUCLEOTIDE SEQUENCE [LARGE SCALE GENOMIC DNA]</scope>
    <source>
        <strain evidence="2 3">CECT 4462</strain>
    </source>
</reference>
<evidence type="ECO:0000313" key="2">
    <source>
        <dbReference type="EMBL" id="MBB3103134.1"/>
    </source>
</evidence>
<dbReference type="InterPro" id="IPR022050">
    <property type="entry name" value="T_hemolysin"/>
</dbReference>
<evidence type="ECO:0000313" key="3">
    <source>
        <dbReference type="Proteomes" id="UP000549250"/>
    </source>
</evidence>
<keyword evidence="1" id="KW-0472">Membrane</keyword>
<keyword evidence="1" id="KW-0812">Transmembrane</keyword>